<dbReference type="InterPro" id="IPR001387">
    <property type="entry name" value="Cro/C1-type_HTH"/>
</dbReference>
<dbReference type="PANTHER" id="PTHR10458">
    <property type="entry name" value="PEPTIDE DEFORMYLASE"/>
    <property type="match status" value="1"/>
</dbReference>
<keyword evidence="2" id="KW-0648">Protein biosynthesis</keyword>
<comment type="caution">
    <text evidence="5">The sequence shown here is derived from an EMBL/GenBank/DDBJ whole genome shotgun (WGS) entry which is preliminary data.</text>
</comment>
<dbReference type="InterPro" id="IPR023635">
    <property type="entry name" value="Peptide_deformylase"/>
</dbReference>
<keyword evidence="2" id="KW-0479">Metal-binding</keyword>
<organism evidence="5 6">
    <name type="scientific">Streptomyces rochei</name>
    <name type="common">Streptomyces parvullus</name>
    <dbReference type="NCBI Taxonomy" id="1928"/>
    <lineage>
        <taxon>Bacteria</taxon>
        <taxon>Bacillati</taxon>
        <taxon>Actinomycetota</taxon>
        <taxon>Actinomycetes</taxon>
        <taxon>Kitasatosporales</taxon>
        <taxon>Streptomycetaceae</taxon>
        <taxon>Streptomyces</taxon>
        <taxon>Streptomyces rochei group</taxon>
    </lineage>
</organism>
<gene>
    <name evidence="2" type="primary">def</name>
    <name evidence="5" type="ORF">ACGU38_29255</name>
</gene>
<keyword evidence="2" id="KW-0378">Hydrolase</keyword>
<dbReference type="InterPro" id="IPR036821">
    <property type="entry name" value="Peptide_deformylase_sf"/>
</dbReference>
<feature type="active site" evidence="2">
    <location>
        <position position="508"/>
    </location>
</feature>
<dbReference type="InterPro" id="IPR010982">
    <property type="entry name" value="Lambda_DNA-bd_dom_sf"/>
</dbReference>
<dbReference type="HAMAP" id="MF_00163">
    <property type="entry name" value="Pep_deformylase"/>
    <property type="match status" value="1"/>
</dbReference>
<sequence>MNTANWRQGGRQNGELSSLSVHSRTQPAPQTGDLMEPQGQATLEQTHQHFAAEVARWREVRGMSKKVLAERMGFHPSYVSHMESGRTKPSEDFARRADETLNAGKAIWHRWCEYETARLRSTKPAAVSAARKAEQPYATGSSVLVEHDAARLDYDGSRYRLTMRRLLSNTGTEPITRYLIRISVDRYPGEPERSNHHYRAHPLTWEELNLTAVCRGEAMRWQAKHDRDAFKEVWLLFDNDQGRFPLYPGESVWIEYAYTVSEKKWGHWFQRAVRLPTGHLEVELAFRTELDPAVWGTVTSMTSEASPLNSAPTRRDQNGTTVFTWSTGHPILHARYRLEWRFRAARTQRESTGVHVNEVRPSEQMRNLGVVQEGASVLAEPARPFSLPAEREAAEQAVESLFTSMERIAGVHTFAKGMGIAAPQIGIGRAAAVVQPAEPGAGAIVLLNPRVIATSQETDDQYEGCLSFFDVRGLVPRPLRIMVETTTLDGTAVTTDYERGLARLVQHEIDHLDGHLYTARMRPGVRPISVTEYRQTGRAWSYEH</sequence>
<dbReference type="CDD" id="cd00093">
    <property type="entry name" value="HTH_XRE"/>
    <property type="match status" value="1"/>
</dbReference>
<dbReference type="PRINTS" id="PR01576">
    <property type="entry name" value="PDEFORMYLASE"/>
</dbReference>
<dbReference type="CDD" id="cd00487">
    <property type="entry name" value="Pep_deformylase"/>
    <property type="match status" value="1"/>
</dbReference>
<protein>
    <recommendedName>
        <fullName evidence="2">Peptide deformylase</fullName>
        <shortName evidence="2">PDF</shortName>
        <ecNumber evidence="2">3.5.1.88</ecNumber>
    </recommendedName>
    <alternativeName>
        <fullName evidence="2">Polypeptide deformylase</fullName>
    </alternativeName>
</protein>
<dbReference type="Gene3D" id="1.10.260.40">
    <property type="entry name" value="lambda repressor-like DNA-binding domains"/>
    <property type="match status" value="1"/>
</dbReference>
<comment type="similarity">
    <text evidence="1 2">Belongs to the polypeptide deformylase family.</text>
</comment>
<evidence type="ECO:0000313" key="5">
    <source>
        <dbReference type="EMBL" id="MFG6299435.1"/>
    </source>
</evidence>
<feature type="compositionally biased region" description="Polar residues" evidence="3">
    <location>
        <begin position="14"/>
        <end position="29"/>
    </location>
</feature>
<reference evidence="5 6" key="1">
    <citation type="submission" date="2024-10" db="EMBL/GenBank/DDBJ databases">
        <title>Draft genome assembly of a novel steroid transforming actinomycete isolated from African clawed frog Xenopus laevis.</title>
        <authorList>
            <person name="Bragin E."/>
            <person name="Kollerov V."/>
            <person name="Donova M.V."/>
        </authorList>
    </citation>
    <scope>NUCLEOTIDE SEQUENCE [LARGE SCALE GENOMIC DNA]</scope>
    <source>
        <strain evidence="5 6">MTOC-St3</strain>
    </source>
</reference>
<feature type="binding site" evidence="2">
    <location>
        <position position="465"/>
    </location>
    <ligand>
        <name>Fe cation</name>
        <dbReference type="ChEBI" id="CHEBI:24875"/>
    </ligand>
</feature>
<proteinExistence type="inferred from homology"/>
<evidence type="ECO:0000256" key="3">
    <source>
        <dbReference type="SAM" id="MobiDB-lite"/>
    </source>
</evidence>
<feature type="region of interest" description="Disordered" evidence="3">
    <location>
        <begin position="1"/>
        <end position="36"/>
    </location>
</feature>
<dbReference type="EMBL" id="JBIENY010000417">
    <property type="protein sequence ID" value="MFG6299435.1"/>
    <property type="molecule type" value="Genomic_DNA"/>
</dbReference>
<name>A0ABW7ECL0_STRRO</name>
<feature type="binding site" evidence="2">
    <location>
        <position position="511"/>
    </location>
    <ligand>
        <name>Fe cation</name>
        <dbReference type="ChEBI" id="CHEBI:24875"/>
    </ligand>
</feature>
<comment type="catalytic activity">
    <reaction evidence="2">
        <text>N-terminal N-formyl-L-methionyl-[peptide] + H2O = N-terminal L-methionyl-[peptide] + formate</text>
        <dbReference type="Rhea" id="RHEA:24420"/>
        <dbReference type="Rhea" id="RHEA-COMP:10639"/>
        <dbReference type="Rhea" id="RHEA-COMP:10640"/>
        <dbReference type="ChEBI" id="CHEBI:15377"/>
        <dbReference type="ChEBI" id="CHEBI:15740"/>
        <dbReference type="ChEBI" id="CHEBI:49298"/>
        <dbReference type="ChEBI" id="CHEBI:64731"/>
        <dbReference type="EC" id="3.5.1.88"/>
    </reaction>
</comment>
<dbReference type="EC" id="3.5.1.88" evidence="2"/>
<dbReference type="Pfam" id="PF01327">
    <property type="entry name" value="Pep_deformylase"/>
    <property type="match status" value="1"/>
</dbReference>
<dbReference type="Pfam" id="PF13560">
    <property type="entry name" value="HTH_31"/>
    <property type="match status" value="1"/>
</dbReference>
<accession>A0ABW7ECL0</accession>
<keyword evidence="2" id="KW-0408">Iron</keyword>
<evidence type="ECO:0000259" key="4">
    <source>
        <dbReference type="PROSITE" id="PS50943"/>
    </source>
</evidence>
<dbReference type="Gene3D" id="3.90.45.10">
    <property type="entry name" value="Peptide deformylase"/>
    <property type="match status" value="1"/>
</dbReference>
<dbReference type="SUPFAM" id="SSF56420">
    <property type="entry name" value="Peptide deformylase"/>
    <property type="match status" value="1"/>
</dbReference>
<evidence type="ECO:0000256" key="1">
    <source>
        <dbReference type="ARBA" id="ARBA00010759"/>
    </source>
</evidence>
<comment type="cofactor">
    <cofactor evidence="2">
        <name>Fe(2+)</name>
        <dbReference type="ChEBI" id="CHEBI:29033"/>
    </cofactor>
    <text evidence="2">Binds 1 Fe(2+) ion.</text>
</comment>
<dbReference type="SMART" id="SM00530">
    <property type="entry name" value="HTH_XRE"/>
    <property type="match status" value="1"/>
</dbReference>
<comment type="function">
    <text evidence="2">Removes the formyl group from the N-terminal Met of newly synthesized proteins. Requires at least a dipeptide for an efficient rate of reaction. N-terminal L-methionine is a prerequisite for activity but the enzyme has broad specificity at other positions.</text>
</comment>
<evidence type="ECO:0000256" key="2">
    <source>
        <dbReference type="HAMAP-Rule" id="MF_00163"/>
    </source>
</evidence>
<evidence type="ECO:0000313" key="6">
    <source>
        <dbReference type="Proteomes" id="UP001605990"/>
    </source>
</evidence>
<dbReference type="PROSITE" id="PS50943">
    <property type="entry name" value="HTH_CROC1"/>
    <property type="match status" value="1"/>
</dbReference>
<dbReference type="PANTHER" id="PTHR10458:SF22">
    <property type="entry name" value="PEPTIDE DEFORMYLASE"/>
    <property type="match status" value="1"/>
</dbReference>
<feature type="domain" description="HTH cro/C1-type" evidence="4">
    <location>
        <begin position="54"/>
        <end position="109"/>
    </location>
</feature>
<dbReference type="Proteomes" id="UP001605990">
    <property type="component" value="Unassembled WGS sequence"/>
</dbReference>
<dbReference type="SUPFAM" id="SSF47413">
    <property type="entry name" value="lambda repressor-like DNA-binding domains"/>
    <property type="match status" value="1"/>
</dbReference>
<feature type="binding site" evidence="2">
    <location>
        <position position="507"/>
    </location>
    <ligand>
        <name>Fe cation</name>
        <dbReference type="ChEBI" id="CHEBI:24875"/>
    </ligand>
</feature>
<keyword evidence="6" id="KW-1185">Reference proteome</keyword>